<dbReference type="Proteomes" id="UP000290174">
    <property type="component" value="Unassembled WGS sequence"/>
</dbReference>
<sequence length="87" mass="9724">MPTYSFRRNSSAGIFEEDTITGIAEATIWEAIQLITLKSVQMNFVILIGTVLRIPEYERGDRRPSLAMRSARNRLAGAGGQFFSRTA</sequence>
<evidence type="ECO:0000313" key="2">
    <source>
        <dbReference type="Proteomes" id="UP000290174"/>
    </source>
</evidence>
<protein>
    <submittedName>
        <fullName evidence="1">Uncharacterized protein</fullName>
    </submittedName>
</protein>
<dbReference type="EMBL" id="RKMK01000042">
    <property type="protein sequence ID" value="RXG87237.1"/>
    <property type="molecule type" value="Genomic_DNA"/>
</dbReference>
<comment type="caution">
    <text evidence="1">The sequence shown here is derived from an EMBL/GenBank/DDBJ whole genome shotgun (WGS) entry which is preliminary data.</text>
</comment>
<proteinExistence type="predicted"/>
<evidence type="ECO:0000313" key="1">
    <source>
        <dbReference type="EMBL" id="RXG87237.1"/>
    </source>
</evidence>
<gene>
    <name evidence="1" type="ORF">EAS61_31590</name>
</gene>
<accession>A0A4Q0QCM5</accession>
<name>A0A4Q0QCM5_9BRAD</name>
<organism evidence="1 2">
    <name type="scientific">Bradyrhizobium zhanjiangense</name>
    <dbReference type="NCBI Taxonomy" id="1325107"/>
    <lineage>
        <taxon>Bacteria</taxon>
        <taxon>Pseudomonadati</taxon>
        <taxon>Pseudomonadota</taxon>
        <taxon>Alphaproteobacteria</taxon>
        <taxon>Hyphomicrobiales</taxon>
        <taxon>Nitrobacteraceae</taxon>
        <taxon>Bradyrhizobium</taxon>
    </lineage>
</organism>
<dbReference type="AlphaFoldDB" id="A0A4Q0QCM5"/>
<reference evidence="1 2" key="1">
    <citation type="submission" date="2018-11" db="EMBL/GenBank/DDBJ databases">
        <title>Bradyrhizobium sp. nov., isolated from effective nodules of peanut in China.</title>
        <authorList>
            <person name="Li Y."/>
        </authorList>
    </citation>
    <scope>NUCLEOTIDE SEQUENCE [LARGE SCALE GENOMIC DNA]</scope>
    <source>
        <strain evidence="1 2">CCBAU 51770</strain>
    </source>
</reference>